<dbReference type="GO" id="GO:0015078">
    <property type="term" value="F:proton transmembrane transporter activity"/>
    <property type="evidence" value="ECO:0007669"/>
    <property type="project" value="InterPro"/>
</dbReference>
<dbReference type="InterPro" id="IPR036204">
    <property type="entry name" value="ATP_synth_f6_sf_mt"/>
</dbReference>
<accession>A0A1X7U0R4</accession>
<dbReference type="EnsemblMetazoa" id="Aqu2.1.21184_001">
    <property type="protein sequence ID" value="Aqu2.1.21184_001"/>
    <property type="gene ID" value="Aqu2.1.21184"/>
</dbReference>
<protein>
    <submittedName>
        <fullName evidence="1">Uncharacterized protein</fullName>
    </submittedName>
</protein>
<sequence length="90" mass="10000">MAAALRRFCSPSLLSYRGLSTAPVLYTKGKGAEEPVKKLFLDKLAEFKSQGNVPMSGSIKKEYDDQVARLKRVYGADKNDLSKFPDLKSQ</sequence>
<dbReference type="Gene3D" id="1.10.246.110">
    <property type="entry name" value="Mitochondrial ATP synthase-coupling factor 6"/>
    <property type="match status" value="1"/>
</dbReference>
<dbReference type="GO" id="GO:0045259">
    <property type="term" value="C:proton-transporting ATP synthase complex"/>
    <property type="evidence" value="ECO:0007669"/>
    <property type="project" value="InterPro"/>
</dbReference>
<dbReference type="Pfam" id="PF05511">
    <property type="entry name" value="ATP-synt_F6"/>
    <property type="match status" value="1"/>
</dbReference>
<name>A0A1X7U0R4_AMPQE</name>
<dbReference type="AlphaFoldDB" id="A0A1X7U0R4"/>
<dbReference type="InParanoid" id="A0A1X7U0R4"/>
<evidence type="ECO:0000313" key="1">
    <source>
        <dbReference type="EnsemblMetazoa" id="Aqu2.1.21184_001"/>
    </source>
</evidence>
<reference evidence="1" key="1">
    <citation type="submission" date="2017-05" db="UniProtKB">
        <authorList>
            <consortium name="EnsemblMetazoa"/>
        </authorList>
    </citation>
    <scope>IDENTIFICATION</scope>
</reference>
<dbReference type="SUPFAM" id="SSF111357">
    <property type="entry name" value="Mitochondrial ATP synthase coupling factor 6"/>
    <property type="match status" value="1"/>
</dbReference>
<organism evidence="1">
    <name type="scientific">Amphimedon queenslandica</name>
    <name type="common">Sponge</name>
    <dbReference type="NCBI Taxonomy" id="400682"/>
    <lineage>
        <taxon>Eukaryota</taxon>
        <taxon>Metazoa</taxon>
        <taxon>Porifera</taxon>
        <taxon>Demospongiae</taxon>
        <taxon>Heteroscleromorpha</taxon>
        <taxon>Haplosclerida</taxon>
        <taxon>Niphatidae</taxon>
        <taxon>Amphimedon</taxon>
    </lineage>
</organism>
<dbReference type="InterPro" id="IPR008387">
    <property type="entry name" value="ATP_synth_f6_mt"/>
</dbReference>
<proteinExistence type="predicted"/>
<dbReference type="GO" id="GO:0015986">
    <property type="term" value="P:proton motive force-driven ATP synthesis"/>
    <property type="evidence" value="ECO:0007669"/>
    <property type="project" value="InterPro"/>
</dbReference>